<name>A0A0R2NNL1_9LACO</name>
<keyword evidence="1" id="KW-0812">Transmembrane</keyword>
<evidence type="ECO:0000313" key="2">
    <source>
        <dbReference type="EMBL" id="KRO25581.1"/>
    </source>
</evidence>
<evidence type="ECO:0000256" key="1">
    <source>
        <dbReference type="SAM" id="Phobius"/>
    </source>
</evidence>
<dbReference type="Proteomes" id="UP000051249">
    <property type="component" value="Unassembled WGS sequence"/>
</dbReference>
<sequence length="108" mass="12372">MKKKEVKFMPFLALLVDVVTAAFYFLQLKVMSQPMFIIGLIVQIVAILALLVLSFGYRGQRQSRWRPEGYGYMTIRYGIIIVSLVVNALVLFLYILNQTGNNIIFSSF</sequence>
<dbReference type="PATRIC" id="fig|480391.4.peg.1698"/>
<feature type="transmembrane region" description="Helical" evidence="1">
    <location>
        <begin position="37"/>
        <end position="57"/>
    </location>
</feature>
<dbReference type="RefSeq" id="WP_236698593.1">
    <property type="nucleotide sequence ID" value="NZ_BJZZ01000036.1"/>
</dbReference>
<gene>
    <name evidence="2" type="ORF">IV88_GL001661</name>
</gene>
<keyword evidence="3" id="KW-1185">Reference proteome</keyword>
<dbReference type="EMBL" id="JQCQ01000008">
    <property type="protein sequence ID" value="KRO25581.1"/>
    <property type="molecule type" value="Genomic_DNA"/>
</dbReference>
<evidence type="ECO:0000313" key="3">
    <source>
        <dbReference type="Proteomes" id="UP000051249"/>
    </source>
</evidence>
<protein>
    <submittedName>
        <fullName evidence="2">Uncharacterized protein</fullName>
    </submittedName>
</protein>
<proteinExistence type="predicted"/>
<keyword evidence="1" id="KW-0472">Membrane</keyword>
<accession>A0A0R2NNL1</accession>
<reference evidence="2 3" key="1">
    <citation type="journal article" date="2015" name="Genome Announc.">
        <title>Expanding the biotechnology potential of lactobacilli through comparative genomics of 213 strains and associated genera.</title>
        <authorList>
            <person name="Sun Z."/>
            <person name="Harris H.M."/>
            <person name="McCann A."/>
            <person name="Guo C."/>
            <person name="Argimon S."/>
            <person name="Zhang W."/>
            <person name="Yang X."/>
            <person name="Jeffery I.B."/>
            <person name="Cooney J.C."/>
            <person name="Kagawa T.F."/>
            <person name="Liu W."/>
            <person name="Song Y."/>
            <person name="Salvetti E."/>
            <person name="Wrobel A."/>
            <person name="Rasinkangas P."/>
            <person name="Parkhill J."/>
            <person name="Rea M.C."/>
            <person name="O'Sullivan O."/>
            <person name="Ritari J."/>
            <person name="Douillard F.P."/>
            <person name="Paul Ross R."/>
            <person name="Yang R."/>
            <person name="Briner A.E."/>
            <person name="Felis G.E."/>
            <person name="de Vos W.M."/>
            <person name="Barrangou R."/>
            <person name="Klaenhammer T.R."/>
            <person name="Caufield P.W."/>
            <person name="Cui Y."/>
            <person name="Zhang H."/>
            <person name="O'Toole P.W."/>
        </authorList>
    </citation>
    <scope>NUCLEOTIDE SEQUENCE [LARGE SCALE GENOMIC DNA]</scope>
    <source>
        <strain evidence="2 3">DSM 23026</strain>
    </source>
</reference>
<keyword evidence="1" id="KW-1133">Transmembrane helix</keyword>
<dbReference type="AlphaFoldDB" id="A0A0R2NNL1"/>
<feature type="transmembrane region" description="Helical" evidence="1">
    <location>
        <begin position="77"/>
        <end position="96"/>
    </location>
</feature>
<comment type="caution">
    <text evidence="2">The sequence shown here is derived from an EMBL/GenBank/DDBJ whole genome shotgun (WGS) entry which is preliminary data.</text>
</comment>
<organism evidence="2 3">
    <name type="scientific">Pediococcus argentinicus</name>
    <dbReference type="NCBI Taxonomy" id="480391"/>
    <lineage>
        <taxon>Bacteria</taxon>
        <taxon>Bacillati</taxon>
        <taxon>Bacillota</taxon>
        <taxon>Bacilli</taxon>
        <taxon>Lactobacillales</taxon>
        <taxon>Lactobacillaceae</taxon>
        <taxon>Pediococcus</taxon>
    </lineage>
</organism>